<protein>
    <submittedName>
        <fullName evidence="2">Uncharacterized protein</fullName>
    </submittedName>
</protein>
<dbReference type="Gramene" id="OGLUM11G09000.1">
    <property type="protein sequence ID" value="OGLUM11G09000.1"/>
    <property type="gene ID" value="OGLUM11G09000"/>
</dbReference>
<proteinExistence type="predicted"/>
<dbReference type="SUPFAM" id="SSF52096">
    <property type="entry name" value="ClpP/crotonase"/>
    <property type="match status" value="1"/>
</dbReference>
<evidence type="ECO:0000313" key="2">
    <source>
        <dbReference type="EnsemblPlants" id="OGLUM11G09000.1"/>
    </source>
</evidence>
<name>A0A0E0BHN8_9ORYZ</name>
<dbReference type="HOGENOM" id="CLU_098101_0_0_1"/>
<dbReference type="CDD" id="cd06558">
    <property type="entry name" value="crotonase-like"/>
    <property type="match status" value="1"/>
</dbReference>
<dbReference type="Proteomes" id="UP000026961">
    <property type="component" value="Chromosome 11"/>
</dbReference>
<reference evidence="2" key="1">
    <citation type="submission" date="2015-04" db="UniProtKB">
        <authorList>
            <consortium name="EnsemblPlants"/>
        </authorList>
    </citation>
    <scope>IDENTIFICATION</scope>
</reference>
<sequence length="269" mass="28890">MGFCTVQSPIDGIFVLTMASSDGHQYLTDDAIGDLIASLTAVRDTPGLRGLVTTSRLGSFCDGVDHDAAGQPDEQVAARVGEVVRLLLEMPAPTAAAVNGDATSLGLALALAHDHCVVWEGAAVALPEARRRRPLPGYVAALLRDKVAYARLRKLLMLRAEACTGKELVGTWYSANDPATADREAVAAEACELLEGIEVGSGKNYATARQAMWPESCAAVGMEITRPRRPSSPEQILHISEKEKEKHGASDQYQNKQTKIMKKIMYKTS</sequence>
<feature type="compositionally biased region" description="Basic residues" evidence="1">
    <location>
        <begin position="259"/>
        <end position="269"/>
    </location>
</feature>
<feature type="compositionally biased region" description="Basic and acidic residues" evidence="1">
    <location>
        <begin position="240"/>
        <end position="249"/>
    </location>
</feature>
<dbReference type="STRING" id="40148.A0A0E0BHN8"/>
<keyword evidence="3" id="KW-1185">Reference proteome</keyword>
<dbReference type="InterPro" id="IPR029045">
    <property type="entry name" value="ClpP/crotonase-like_dom_sf"/>
</dbReference>
<accession>A0A0E0BHN8</accession>
<reference evidence="2" key="2">
    <citation type="submission" date="2018-05" db="EMBL/GenBank/DDBJ databases">
        <title>OgluRS3 (Oryza glumaepatula Reference Sequence Version 3).</title>
        <authorList>
            <person name="Zhang J."/>
            <person name="Kudrna D."/>
            <person name="Lee S."/>
            <person name="Talag J."/>
            <person name="Welchert J."/>
            <person name="Wing R.A."/>
        </authorList>
    </citation>
    <scope>NUCLEOTIDE SEQUENCE [LARGE SCALE GENOMIC DNA]</scope>
</reference>
<dbReference type="Gene3D" id="3.90.226.10">
    <property type="entry name" value="2-enoyl-CoA Hydratase, Chain A, domain 1"/>
    <property type="match status" value="1"/>
</dbReference>
<dbReference type="InterPro" id="IPR001753">
    <property type="entry name" value="Enoyl-CoA_hydra/iso"/>
</dbReference>
<organism evidence="2">
    <name type="scientific">Oryza glumipatula</name>
    <dbReference type="NCBI Taxonomy" id="40148"/>
    <lineage>
        <taxon>Eukaryota</taxon>
        <taxon>Viridiplantae</taxon>
        <taxon>Streptophyta</taxon>
        <taxon>Embryophyta</taxon>
        <taxon>Tracheophyta</taxon>
        <taxon>Spermatophyta</taxon>
        <taxon>Magnoliopsida</taxon>
        <taxon>Liliopsida</taxon>
        <taxon>Poales</taxon>
        <taxon>Poaceae</taxon>
        <taxon>BOP clade</taxon>
        <taxon>Oryzoideae</taxon>
        <taxon>Oryzeae</taxon>
        <taxon>Oryzinae</taxon>
        <taxon>Oryza</taxon>
    </lineage>
</organism>
<dbReference type="PANTHER" id="PTHR43459:SF4">
    <property type="entry name" value="OS11G0269900 PROTEIN"/>
    <property type="match status" value="1"/>
</dbReference>
<dbReference type="Pfam" id="PF00378">
    <property type="entry name" value="ECH_1"/>
    <property type="match status" value="1"/>
</dbReference>
<evidence type="ECO:0000313" key="3">
    <source>
        <dbReference type="Proteomes" id="UP000026961"/>
    </source>
</evidence>
<dbReference type="EnsemblPlants" id="OGLUM11G09000.1">
    <property type="protein sequence ID" value="OGLUM11G09000.1"/>
    <property type="gene ID" value="OGLUM11G09000"/>
</dbReference>
<dbReference type="PANTHER" id="PTHR43459">
    <property type="entry name" value="ENOYL-COA HYDRATASE"/>
    <property type="match status" value="1"/>
</dbReference>
<dbReference type="eggNOG" id="ENOG502R7NI">
    <property type="taxonomic scope" value="Eukaryota"/>
</dbReference>
<feature type="region of interest" description="Disordered" evidence="1">
    <location>
        <begin position="240"/>
        <end position="269"/>
    </location>
</feature>
<dbReference type="AlphaFoldDB" id="A0A0E0BHN8"/>
<evidence type="ECO:0000256" key="1">
    <source>
        <dbReference type="SAM" id="MobiDB-lite"/>
    </source>
</evidence>